<comment type="caution">
    <text evidence="13">The sequence shown here is derived from an EMBL/GenBank/DDBJ whole genome shotgun (WGS) entry which is preliminary data.</text>
</comment>
<keyword evidence="6" id="KW-0812">Transmembrane</keyword>
<comment type="subcellular location">
    <subcellularLocation>
        <location evidence="1 9">Cell inner membrane</location>
        <topology evidence="1 9">Single-pass membrane protein</topology>
    </subcellularLocation>
</comment>
<proteinExistence type="inferred from homology"/>
<dbReference type="InterPro" id="IPR010129">
    <property type="entry name" value="T1SS_HlyD"/>
</dbReference>
<dbReference type="PANTHER" id="PTHR30386">
    <property type="entry name" value="MEMBRANE FUSION SUBUNIT OF EMRAB-TOLC MULTIDRUG EFFLUX PUMP"/>
    <property type="match status" value="1"/>
</dbReference>
<dbReference type="PROSITE" id="PS00543">
    <property type="entry name" value="HLYD_FAMILY"/>
    <property type="match status" value="1"/>
</dbReference>
<dbReference type="InterPro" id="IPR050739">
    <property type="entry name" value="MFP"/>
</dbReference>
<evidence type="ECO:0000259" key="11">
    <source>
        <dbReference type="Pfam" id="PF25994"/>
    </source>
</evidence>
<keyword evidence="4 9" id="KW-1003">Cell membrane</keyword>
<accession>A0A1D2QTZ2</accession>
<dbReference type="Gene3D" id="2.40.30.170">
    <property type="match status" value="1"/>
</dbReference>
<feature type="coiled-coil region" evidence="10">
    <location>
        <begin position="48"/>
        <end position="75"/>
    </location>
</feature>
<feature type="domain" description="AprE-like beta-barrel" evidence="12">
    <location>
        <begin position="219"/>
        <end position="308"/>
    </location>
</feature>
<dbReference type="EMBL" id="MDLC01000002">
    <property type="protein sequence ID" value="ODS25061.1"/>
    <property type="molecule type" value="Genomic_DNA"/>
</dbReference>
<evidence type="ECO:0000313" key="14">
    <source>
        <dbReference type="Proteomes" id="UP000242502"/>
    </source>
</evidence>
<evidence type="ECO:0000256" key="7">
    <source>
        <dbReference type="ARBA" id="ARBA00022989"/>
    </source>
</evidence>
<gene>
    <name evidence="13" type="ORF">AB835_00720</name>
</gene>
<evidence type="ECO:0000256" key="6">
    <source>
        <dbReference type="ARBA" id="ARBA00022692"/>
    </source>
</evidence>
<dbReference type="Pfam" id="PF26002">
    <property type="entry name" value="Beta-barrel_AprE"/>
    <property type="match status" value="1"/>
</dbReference>
<dbReference type="PRINTS" id="PR01490">
    <property type="entry name" value="RTXTOXIND"/>
</dbReference>
<dbReference type="InterPro" id="IPR058781">
    <property type="entry name" value="HH_AprE-like"/>
</dbReference>
<keyword evidence="10" id="KW-0175">Coiled coil</keyword>
<evidence type="ECO:0000256" key="9">
    <source>
        <dbReference type="RuleBase" id="RU365093"/>
    </source>
</evidence>
<dbReference type="NCBIfam" id="TIGR01843">
    <property type="entry name" value="type_I_hlyD"/>
    <property type="match status" value="1"/>
</dbReference>
<comment type="similarity">
    <text evidence="2 9">Belongs to the membrane fusion protein (MFP) (TC 8.A.1) family.</text>
</comment>
<evidence type="ECO:0000256" key="4">
    <source>
        <dbReference type="ARBA" id="ARBA00022475"/>
    </source>
</evidence>
<name>A0A1D2QTZ2_9GAMM</name>
<evidence type="ECO:0000313" key="13">
    <source>
        <dbReference type="EMBL" id="ODS25061.1"/>
    </source>
</evidence>
<keyword evidence="5 9" id="KW-0997">Cell inner membrane</keyword>
<evidence type="ECO:0000256" key="3">
    <source>
        <dbReference type="ARBA" id="ARBA00022448"/>
    </source>
</evidence>
<dbReference type="InterPro" id="IPR006144">
    <property type="entry name" value="Secretion_HlyD_CS"/>
</dbReference>
<keyword evidence="8" id="KW-0472">Membrane</keyword>
<dbReference type="GO" id="GO:0009306">
    <property type="term" value="P:protein secretion"/>
    <property type="evidence" value="ECO:0007669"/>
    <property type="project" value="InterPro"/>
</dbReference>
<evidence type="ECO:0000256" key="5">
    <source>
        <dbReference type="ARBA" id="ARBA00022519"/>
    </source>
</evidence>
<dbReference type="InterPro" id="IPR058982">
    <property type="entry name" value="Beta-barrel_AprE"/>
</dbReference>
<dbReference type="PANTHER" id="PTHR30386:SF17">
    <property type="entry name" value="ALKALINE PROTEASE SECRETION PROTEIN APRE"/>
    <property type="match status" value="1"/>
</dbReference>
<evidence type="ECO:0000259" key="12">
    <source>
        <dbReference type="Pfam" id="PF26002"/>
    </source>
</evidence>
<evidence type="ECO:0000256" key="1">
    <source>
        <dbReference type="ARBA" id="ARBA00004377"/>
    </source>
</evidence>
<evidence type="ECO:0000256" key="8">
    <source>
        <dbReference type="ARBA" id="ARBA00023136"/>
    </source>
</evidence>
<dbReference type="Proteomes" id="UP000242502">
    <property type="component" value="Unassembled WGS sequence"/>
</dbReference>
<evidence type="ECO:0000256" key="2">
    <source>
        <dbReference type="ARBA" id="ARBA00009477"/>
    </source>
</evidence>
<feature type="domain" description="AprE-like long alpha-helical hairpin" evidence="11">
    <location>
        <begin position="3"/>
        <end position="176"/>
    </location>
</feature>
<evidence type="ECO:0000256" key="10">
    <source>
        <dbReference type="SAM" id="Coils"/>
    </source>
</evidence>
<sequence>MTNLAIEERLASSRDKREPDFTKISQQYKGFEVEKIIDTQKNLFITKRKSKENKINILNKRIARLRDEIEGISSQKNAIGKKLKVLYKQKAMSVKLVESNNSPRNKLLEIEKKIASSEGKQGELKANIAKATQSIAETELEIENIKNEKLDELLLELQEVEVKISDLTEQLISTNDILKRTTIKSPTSGVVTDLQYHTIGAVISPASEIMYVVPKDDRLIIEARVNPSDIDNVEAGLIAKVQLTAFKAKKASKLNGQVLSVSADSLFDEITGEQYFLARIKIDEEEIKKLKSNIKLYPGMPAQTFIIIGSRSLFSYLFSPITDAGYKAFREE</sequence>
<organism evidence="13 14">
    <name type="scientific">Candidatus Endobugula sertula</name>
    <name type="common">Bugula neritina bacterial symbiont</name>
    <dbReference type="NCBI Taxonomy" id="62101"/>
    <lineage>
        <taxon>Bacteria</taxon>
        <taxon>Pseudomonadati</taxon>
        <taxon>Pseudomonadota</taxon>
        <taxon>Gammaproteobacteria</taxon>
        <taxon>Cellvibrionales</taxon>
        <taxon>Cellvibrionaceae</taxon>
        <taxon>Candidatus Endobugula</taxon>
    </lineage>
</organism>
<dbReference type="Pfam" id="PF25994">
    <property type="entry name" value="HH_AprE"/>
    <property type="match status" value="1"/>
</dbReference>
<dbReference type="STRING" id="62101.AB835_00720"/>
<reference evidence="13 14" key="1">
    <citation type="journal article" date="2016" name="Appl. Environ. Microbiol.">
        <title>Lack of Overt Genome Reduction in the Bryostatin-Producing Bryozoan Symbiont "Candidatus Endobugula sertula".</title>
        <authorList>
            <person name="Miller I.J."/>
            <person name="Vanee N."/>
            <person name="Fong S.S."/>
            <person name="Lim-Fong G.E."/>
            <person name="Kwan J.C."/>
        </authorList>
    </citation>
    <scope>NUCLEOTIDE SEQUENCE [LARGE SCALE GENOMIC DNA]</scope>
    <source>
        <strain evidence="13">AB1-4</strain>
    </source>
</reference>
<keyword evidence="3 9" id="KW-0813">Transport</keyword>
<feature type="coiled-coil region" evidence="10">
    <location>
        <begin position="121"/>
        <end position="170"/>
    </location>
</feature>
<dbReference type="AlphaFoldDB" id="A0A1D2QTZ2"/>
<protein>
    <recommendedName>
        <fullName evidence="9">Membrane fusion protein (MFP) family protein</fullName>
    </recommendedName>
</protein>
<keyword evidence="7" id="KW-1133">Transmembrane helix</keyword>
<dbReference type="GO" id="GO:0005886">
    <property type="term" value="C:plasma membrane"/>
    <property type="evidence" value="ECO:0007669"/>
    <property type="project" value="UniProtKB-SubCell"/>
</dbReference>